<gene>
    <name evidence="2" type="ORF">V144x_15970</name>
</gene>
<reference evidence="2 3" key="1">
    <citation type="submission" date="2019-03" db="EMBL/GenBank/DDBJ databases">
        <title>Deep-cultivation of Planctomycetes and their phenomic and genomic characterization uncovers novel biology.</title>
        <authorList>
            <person name="Wiegand S."/>
            <person name="Jogler M."/>
            <person name="Boedeker C."/>
            <person name="Pinto D."/>
            <person name="Vollmers J."/>
            <person name="Rivas-Marin E."/>
            <person name="Kohn T."/>
            <person name="Peeters S.H."/>
            <person name="Heuer A."/>
            <person name="Rast P."/>
            <person name="Oberbeckmann S."/>
            <person name="Bunk B."/>
            <person name="Jeske O."/>
            <person name="Meyerdierks A."/>
            <person name="Storesund J.E."/>
            <person name="Kallscheuer N."/>
            <person name="Luecker S."/>
            <person name="Lage O.M."/>
            <person name="Pohl T."/>
            <person name="Merkel B.J."/>
            <person name="Hornburger P."/>
            <person name="Mueller R.-W."/>
            <person name="Bruemmer F."/>
            <person name="Labrenz M."/>
            <person name="Spormann A.M."/>
            <person name="Op den Camp H."/>
            <person name="Overmann J."/>
            <person name="Amann R."/>
            <person name="Jetten M.S.M."/>
            <person name="Mascher T."/>
            <person name="Medema M.H."/>
            <person name="Devos D.P."/>
            <person name="Kaster A.-K."/>
            <person name="Ovreas L."/>
            <person name="Rohde M."/>
            <person name="Galperin M.Y."/>
            <person name="Jogler C."/>
        </authorList>
    </citation>
    <scope>NUCLEOTIDE SEQUENCE [LARGE SCALE GENOMIC DNA]</scope>
    <source>
        <strain evidence="2 3">V144</strain>
    </source>
</reference>
<evidence type="ECO:0000256" key="1">
    <source>
        <dbReference type="SAM" id="Phobius"/>
    </source>
</evidence>
<name>A0A517VT01_9PLAN</name>
<evidence type="ECO:0000313" key="2">
    <source>
        <dbReference type="EMBL" id="QDT96144.1"/>
    </source>
</evidence>
<dbReference type="RefSeq" id="WP_144983778.1">
    <property type="nucleotide sequence ID" value="NZ_CP037920.1"/>
</dbReference>
<organism evidence="2 3">
    <name type="scientific">Gimesia aquarii</name>
    <dbReference type="NCBI Taxonomy" id="2527964"/>
    <lineage>
        <taxon>Bacteria</taxon>
        <taxon>Pseudomonadati</taxon>
        <taxon>Planctomycetota</taxon>
        <taxon>Planctomycetia</taxon>
        <taxon>Planctomycetales</taxon>
        <taxon>Planctomycetaceae</taxon>
        <taxon>Gimesia</taxon>
    </lineage>
</organism>
<sequence>MNQIDWQLVGALACVATAVFFLLRRIVRFFKQRTGCAGASCTGCDSGTSKTPDFVSLDQLKHSD</sequence>
<keyword evidence="1" id="KW-1133">Transmembrane helix</keyword>
<feature type="transmembrane region" description="Helical" evidence="1">
    <location>
        <begin position="6"/>
        <end position="23"/>
    </location>
</feature>
<accession>A0A517VT01</accession>
<dbReference type="Proteomes" id="UP000318704">
    <property type="component" value="Chromosome"/>
</dbReference>
<protein>
    <submittedName>
        <fullName evidence="2">Virus attachment protein p12 family protein</fullName>
    </submittedName>
</protein>
<keyword evidence="1" id="KW-0472">Membrane</keyword>
<dbReference type="KEGG" id="gaw:V144x_15970"/>
<keyword evidence="1" id="KW-0812">Transmembrane</keyword>
<evidence type="ECO:0000313" key="3">
    <source>
        <dbReference type="Proteomes" id="UP000318704"/>
    </source>
</evidence>
<dbReference type="EMBL" id="CP037920">
    <property type="protein sequence ID" value="QDT96144.1"/>
    <property type="molecule type" value="Genomic_DNA"/>
</dbReference>
<dbReference type="AlphaFoldDB" id="A0A517VT01"/>
<proteinExistence type="predicted"/>